<dbReference type="EMBL" id="CH991561">
    <property type="protein sequence ID" value="EDQ87186.1"/>
    <property type="molecule type" value="Genomic_DNA"/>
</dbReference>
<feature type="domain" description="Tyrosine-protein phosphatase" evidence="6">
    <location>
        <begin position="32"/>
        <end position="286"/>
    </location>
</feature>
<dbReference type="PROSITE" id="PS00383">
    <property type="entry name" value="TYR_PHOSPHATASE_1"/>
    <property type="match status" value="1"/>
</dbReference>
<evidence type="ECO:0000259" key="6">
    <source>
        <dbReference type="PROSITE" id="PS50055"/>
    </source>
</evidence>
<evidence type="ECO:0000256" key="5">
    <source>
        <dbReference type="SAM" id="MobiDB-lite"/>
    </source>
</evidence>
<dbReference type="InterPro" id="IPR003595">
    <property type="entry name" value="Tyr_Pase_cat"/>
</dbReference>
<keyword evidence="9" id="KW-1185">Reference proteome</keyword>
<proteinExistence type="inferred from homology"/>
<dbReference type="KEGG" id="mbr:MONBRDRAFT_38140"/>
<dbReference type="eggNOG" id="KOG0789">
    <property type="taxonomic scope" value="Eukaryota"/>
</dbReference>
<dbReference type="Proteomes" id="UP000001357">
    <property type="component" value="Unassembled WGS sequence"/>
</dbReference>
<protein>
    <recommendedName>
        <fullName evidence="2">protein-tyrosine-phosphatase</fullName>
        <ecNumber evidence="2">3.1.3.48</ecNumber>
    </recommendedName>
</protein>
<dbReference type="InterPro" id="IPR029021">
    <property type="entry name" value="Prot-tyrosine_phosphatase-like"/>
</dbReference>
<evidence type="ECO:0000256" key="2">
    <source>
        <dbReference type="ARBA" id="ARBA00013064"/>
    </source>
</evidence>
<feature type="region of interest" description="Disordered" evidence="5">
    <location>
        <begin position="465"/>
        <end position="503"/>
    </location>
</feature>
<dbReference type="PROSITE" id="PS50056">
    <property type="entry name" value="TYR_PHOSPHATASE_2"/>
    <property type="match status" value="1"/>
</dbReference>
<dbReference type="InterPro" id="IPR050348">
    <property type="entry name" value="Protein-Tyr_Phosphatase"/>
</dbReference>
<dbReference type="GO" id="GO:0004725">
    <property type="term" value="F:protein tyrosine phosphatase activity"/>
    <property type="evidence" value="ECO:0000318"/>
    <property type="project" value="GO_Central"/>
</dbReference>
<dbReference type="Gene3D" id="3.90.190.10">
    <property type="entry name" value="Protein tyrosine phosphatase superfamily"/>
    <property type="match status" value="1"/>
</dbReference>
<dbReference type="InParanoid" id="A9V5X4"/>
<accession>A9V5X4</accession>
<dbReference type="InterPro" id="IPR000242">
    <property type="entry name" value="PTP_cat"/>
</dbReference>
<dbReference type="PRINTS" id="PR00700">
    <property type="entry name" value="PRTYPHPHTASE"/>
</dbReference>
<sequence>MAMPEKIQYVANTFTNIRKLCAQRNQNQGAGFVTDFQALASIGVGNPSTASKAPENIVKNRYVNITAYDASRVVLKDHDTDYINASWCPSYTSPRGFIATQGPVPSSFDDFWWMIWSYKVGEIVMVTRELETNVLKCHRYWPEDNAEVQYGKVKVKFTRSAMHAHHIERHFEVGLASGGPTRDVVQLAFQSWPDHGVPLTSVEFLEFRAEVLKFHERDTKAPICIHCSAGVGRTGTYIAIDTALQQVQERAEVNIDAIIGQLRQHRNFMVQTVAQYAYVHKVVLDALNNWLKKHKDIIDRERERMAAEQARELEKQRQEQLAAAAAAEVQRRTEEAADVKDKEPEADEEVTLAEVQAEQEQMDVEAEEEKKEIEQLFQGAQPRIVVVNPTEIKQAEAEWKADTYDVSYSMTSVESKFESLQSMGVNIQKAAIEQIANLVRQAKELRIRQREAVEAEARAKKEAIAKAEREAAEHQKAQEKAEAKNKAQSRATRYLRKMSMPSE</sequence>
<dbReference type="SMART" id="SM00404">
    <property type="entry name" value="PTPc_motif"/>
    <property type="match status" value="1"/>
</dbReference>
<evidence type="ECO:0000256" key="3">
    <source>
        <dbReference type="ARBA" id="ARBA00022801"/>
    </source>
</evidence>
<dbReference type="AlphaFoldDB" id="A9V5X4"/>
<dbReference type="SUPFAM" id="SSF52799">
    <property type="entry name" value="(Phosphotyrosine protein) phosphatases II"/>
    <property type="match status" value="1"/>
</dbReference>
<organism evidence="8 9">
    <name type="scientific">Monosiga brevicollis</name>
    <name type="common">Choanoflagellate</name>
    <dbReference type="NCBI Taxonomy" id="81824"/>
    <lineage>
        <taxon>Eukaryota</taxon>
        <taxon>Choanoflagellata</taxon>
        <taxon>Craspedida</taxon>
        <taxon>Salpingoecidae</taxon>
        <taxon>Monosiga</taxon>
    </lineage>
</organism>
<dbReference type="InterPro" id="IPR016130">
    <property type="entry name" value="Tyr_Pase_AS"/>
</dbReference>
<dbReference type="InterPro" id="IPR000387">
    <property type="entry name" value="Tyr_Pase_dom"/>
</dbReference>
<dbReference type="FunFam" id="3.90.190.10:FF:000258">
    <property type="entry name" value="Predicted protein"/>
    <property type="match status" value="1"/>
</dbReference>
<evidence type="ECO:0000313" key="8">
    <source>
        <dbReference type="EMBL" id="EDQ87186.1"/>
    </source>
</evidence>
<dbReference type="CDD" id="cd00047">
    <property type="entry name" value="PTPc"/>
    <property type="match status" value="1"/>
</dbReference>
<evidence type="ECO:0000313" key="9">
    <source>
        <dbReference type="Proteomes" id="UP000001357"/>
    </source>
</evidence>
<feature type="compositionally biased region" description="Basic and acidic residues" evidence="5">
    <location>
        <begin position="329"/>
        <end position="343"/>
    </location>
</feature>
<dbReference type="PROSITE" id="PS50055">
    <property type="entry name" value="TYR_PHOSPHATASE_PTP"/>
    <property type="match status" value="1"/>
</dbReference>
<dbReference type="GO" id="GO:0007165">
    <property type="term" value="P:signal transduction"/>
    <property type="evidence" value="ECO:0000318"/>
    <property type="project" value="GO_Central"/>
</dbReference>
<keyword evidence="3" id="KW-0378">Hydrolase</keyword>
<dbReference type="PANTHER" id="PTHR19134:SF562">
    <property type="entry name" value="PROTEIN-TYROSINE-PHOSPHATASE"/>
    <property type="match status" value="1"/>
</dbReference>
<name>A9V5X4_MONBE</name>
<evidence type="ECO:0000259" key="7">
    <source>
        <dbReference type="PROSITE" id="PS50056"/>
    </source>
</evidence>
<dbReference type="PANTHER" id="PTHR19134">
    <property type="entry name" value="RECEPTOR-TYPE TYROSINE-PROTEIN PHOSPHATASE"/>
    <property type="match status" value="1"/>
</dbReference>
<feature type="domain" description="Tyrosine specific protein phosphatases" evidence="7">
    <location>
        <begin position="202"/>
        <end position="277"/>
    </location>
</feature>
<dbReference type="GeneID" id="5893315"/>
<reference evidence="8 9" key="1">
    <citation type="journal article" date="2008" name="Nature">
        <title>The genome of the choanoflagellate Monosiga brevicollis and the origin of metazoans.</title>
        <authorList>
            <consortium name="JGI Sequencing"/>
            <person name="King N."/>
            <person name="Westbrook M.J."/>
            <person name="Young S.L."/>
            <person name="Kuo A."/>
            <person name="Abedin M."/>
            <person name="Chapman J."/>
            <person name="Fairclough S."/>
            <person name="Hellsten U."/>
            <person name="Isogai Y."/>
            <person name="Letunic I."/>
            <person name="Marr M."/>
            <person name="Pincus D."/>
            <person name="Putnam N."/>
            <person name="Rokas A."/>
            <person name="Wright K.J."/>
            <person name="Zuzow R."/>
            <person name="Dirks W."/>
            <person name="Good M."/>
            <person name="Goodstein D."/>
            <person name="Lemons D."/>
            <person name="Li W."/>
            <person name="Lyons J.B."/>
            <person name="Morris A."/>
            <person name="Nichols S."/>
            <person name="Richter D.J."/>
            <person name="Salamov A."/>
            <person name="Bork P."/>
            <person name="Lim W.A."/>
            <person name="Manning G."/>
            <person name="Miller W.T."/>
            <person name="McGinnis W."/>
            <person name="Shapiro H."/>
            <person name="Tjian R."/>
            <person name="Grigoriev I.V."/>
            <person name="Rokhsar D."/>
        </authorList>
    </citation>
    <scope>NUCLEOTIDE SEQUENCE [LARGE SCALE GENOMIC DNA]</scope>
    <source>
        <strain evidence="9">MX1 / ATCC 50154</strain>
    </source>
</reference>
<feature type="compositionally biased region" description="Basic and acidic residues" evidence="5">
    <location>
        <begin position="465"/>
        <end position="485"/>
    </location>
</feature>
<feature type="region of interest" description="Disordered" evidence="5">
    <location>
        <begin position="327"/>
        <end position="347"/>
    </location>
</feature>
<evidence type="ECO:0000256" key="4">
    <source>
        <dbReference type="ARBA" id="ARBA00022912"/>
    </source>
</evidence>
<dbReference type="SMART" id="SM00194">
    <property type="entry name" value="PTPc"/>
    <property type="match status" value="1"/>
</dbReference>
<dbReference type="RefSeq" id="XP_001748129.1">
    <property type="nucleotide sequence ID" value="XM_001748077.1"/>
</dbReference>
<gene>
    <name evidence="8" type="ORF">MONBRDRAFT_38140</name>
</gene>
<keyword evidence="4" id="KW-0904">Protein phosphatase</keyword>
<dbReference type="Pfam" id="PF00102">
    <property type="entry name" value="Y_phosphatase"/>
    <property type="match status" value="1"/>
</dbReference>
<comment type="similarity">
    <text evidence="1">Belongs to the protein-tyrosine phosphatase family.</text>
</comment>
<dbReference type="EC" id="3.1.3.48" evidence="2"/>
<evidence type="ECO:0000256" key="1">
    <source>
        <dbReference type="ARBA" id="ARBA00009580"/>
    </source>
</evidence>